<dbReference type="InterPro" id="IPR004474">
    <property type="entry name" value="LytR_CpsA_psr"/>
</dbReference>
<dbReference type="PANTHER" id="PTHR33392">
    <property type="entry name" value="POLYISOPRENYL-TEICHOIC ACID--PEPTIDOGLYCAN TEICHOIC ACID TRANSFERASE TAGU"/>
    <property type="match status" value="1"/>
</dbReference>
<dbReference type="EMBL" id="QOUI01000002">
    <property type="protein sequence ID" value="RCK70641.1"/>
    <property type="molecule type" value="Genomic_DNA"/>
</dbReference>
<protein>
    <submittedName>
        <fullName evidence="5">LytR family transcriptional regulator</fullName>
    </submittedName>
</protein>
<keyword evidence="3" id="KW-0472">Membrane</keyword>
<feature type="transmembrane region" description="Helical" evidence="3">
    <location>
        <begin position="20"/>
        <end position="44"/>
    </location>
</feature>
<organism evidence="5 6">
    <name type="scientific">Desertihabitans brevis</name>
    <dbReference type="NCBI Taxonomy" id="2268447"/>
    <lineage>
        <taxon>Bacteria</taxon>
        <taxon>Bacillati</taxon>
        <taxon>Actinomycetota</taxon>
        <taxon>Actinomycetes</taxon>
        <taxon>Propionibacteriales</taxon>
        <taxon>Propionibacteriaceae</taxon>
        <taxon>Desertihabitans</taxon>
    </lineage>
</organism>
<evidence type="ECO:0000313" key="5">
    <source>
        <dbReference type="EMBL" id="RCK70641.1"/>
    </source>
</evidence>
<gene>
    <name evidence="5" type="ORF">DT076_04285</name>
</gene>
<evidence type="ECO:0000256" key="1">
    <source>
        <dbReference type="ARBA" id="ARBA00006068"/>
    </source>
</evidence>
<evidence type="ECO:0000313" key="6">
    <source>
        <dbReference type="Proteomes" id="UP000252770"/>
    </source>
</evidence>
<dbReference type="Proteomes" id="UP000252770">
    <property type="component" value="Unassembled WGS sequence"/>
</dbReference>
<keyword evidence="3" id="KW-1133">Transmembrane helix</keyword>
<dbReference type="NCBIfam" id="TIGR00350">
    <property type="entry name" value="lytR_cpsA_psr"/>
    <property type="match status" value="1"/>
</dbReference>
<keyword evidence="6" id="KW-1185">Reference proteome</keyword>
<comment type="similarity">
    <text evidence="1">Belongs to the LytR/CpsA/Psr (LCP) family.</text>
</comment>
<evidence type="ECO:0000259" key="4">
    <source>
        <dbReference type="Pfam" id="PF03816"/>
    </source>
</evidence>
<feature type="domain" description="Cell envelope-related transcriptional attenuator" evidence="4">
    <location>
        <begin position="102"/>
        <end position="242"/>
    </location>
</feature>
<feature type="region of interest" description="Disordered" evidence="2">
    <location>
        <begin position="56"/>
        <end position="83"/>
    </location>
</feature>
<proteinExistence type="inferred from homology"/>
<feature type="compositionally biased region" description="Basic and acidic residues" evidence="2">
    <location>
        <begin position="56"/>
        <end position="65"/>
    </location>
</feature>
<sequence>MDAEEEPREPRRAQPRRRRWVIPVVVLLAVVLIAAGGLFGYASWLQSRVSENLDRSAELPAEENRPQPQQPAEGGDGDQQAPMNVVLMGSDSRDVENAGAGRSDTLMIAHLSGDREKAYLISFPRDMWVEIPGHGTAKINAAYAYGGTSLAVQTLEQLTDVRMDHLAVVDFEGFVALCDAVGGVTVDNETAFETKNYSFPEGEVQLDGERALEFVRERKSLPGGDLDRAENQRKVVQAILAKGLSPEVIANPGRFSEFVSGIASHTSVDAGLTDDVIRDTALSLRLNGAGDIEQLQAPDQGTGTSADGQSIVVVDEERMQEMAEALQDDTMDEYLEKYPE</sequence>
<evidence type="ECO:0000256" key="2">
    <source>
        <dbReference type="SAM" id="MobiDB-lite"/>
    </source>
</evidence>
<keyword evidence="3" id="KW-0812">Transmembrane</keyword>
<accession>A0A367Z0A8</accession>
<dbReference type="Pfam" id="PF03816">
    <property type="entry name" value="LytR_cpsA_psr"/>
    <property type="match status" value="1"/>
</dbReference>
<dbReference type="PANTHER" id="PTHR33392:SF6">
    <property type="entry name" value="POLYISOPRENYL-TEICHOIC ACID--PEPTIDOGLYCAN TEICHOIC ACID TRANSFERASE TAGU"/>
    <property type="match status" value="1"/>
</dbReference>
<evidence type="ECO:0000256" key="3">
    <source>
        <dbReference type="SAM" id="Phobius"/>
    </source>
</evidence>
<reference evidence="5 6" key="1">
    <citation type="submission" date="2018-07" db="EMBL/GenBank/DDBJ databases">
        <title>Desertimonas flava gen. nov. sp. nov.</title>
        <authorList>
            <person name="Liu S."/>
        </authorList>
    </citation>
    <scope>NUCLEOTIDE SEQUENCE [LARGE SCALE GENOMIC DNA]</scope>
    <source>
        <strain evidence="5 6">16Sb5-5</strain>
    </source>
</reference>
<name>A0A367Z0A8_9ACTN</name>
<dbReference type="InterPro" id="IPR050922">
    <property type="entry name" value="LytR/CpsA/Psr_CW_biosynth"/>
</dbReference>
<dbReference type="AlphaFoldDB" id="A0A367Z0A8"/>
<comment type="caution">
    <text evidence="5">The sequence shown here is derived from an EMBL/GenBank/DDBJ whole genome shotgun (WGS) entry which is preliminary data.</text>
</comment>
<dbReference type="Gene3D" id="3.40.630.190">
    <property type="entry name" value="LCP protein"/>
    <property type="match status" value="1"/>
</dbReference>